<dbReference type="Gene3D" id="2.30.110.10">
    <property type="entry name" value="Electron Transport, Fmn-binding Protein, Chain A"/>
    <property type="match status" value="1"/>
</dbReference>
<keyword evidence="3" id="KW-1185">Reference proteome</keyword>
<dbReference type="RefSeq" id="WP_208009036.1">
    <property type="nucleotide sequence ID" value="NZ_CP071796.1"/>
</dbReference>
<dbReference type="EMBL" id="CP071796">
    <property type="protein sequence ID" value="QTD45286.1"/>
    <property type="molecule type" value="Genomic_DNA"/>
</dbReference>
<gene>
    <name evidence="2" type="ORF">J1M35_20105</name>
</gene>
<dbReference type="Pfam" id="PF16242">
    <property type="entry name" value="Pyrid_ox_like"/>
    <property type="match status" value="1"/>
</dbReference>
<sequence length="173" mass="19124">MADIDQQPQNDLSGTEAGQKIKDIAGDARTCMFSTDVTRFPGDTRPMAIQAVDDDGTLWFISSSESEKNRDIARDPRVLLTFQNDDKSSYLSLSGQASIHTDRATIDKYWTAFAKAWFDGKDDPRVTILRVKPERGHYWETQSGKVIALAKMTLSAITGSKMDDGGVDGELTL</sequence>
<proteinExistence type="predicted"/>
<accession>A0A975H3I7</accession>
<dbReference type="SUPFAM" id="SSF50475">
    <property type="entry name" value="FMN-binding split barrel"/>
    <property type="match status" value="1"/>
</dbReference>
<organism evidence="2 3">
    <name type="scientific">Ottowia testudinis</name>
    <dbReference type="NCBI Taxonomy" id="2816950"/>
    <lineage>
        <taxon>Bacteria</taxon>
        <taxon>Pseudomonadati</taxon>
        <taxon>Pseudomonadota</taxon>
        <taxon>Betaproteobacteria</taxon>
        <taxon>Burkholderiales</taxon>
        <taxon>Comamonadaceae</taxon>
        <taxon>Ottowia</taxon>
    </lineage>
</organism>
<evidence type="ECO:0000259" key="1">
    <source>
        <dbReference type="Pfam" id="PF16242"/>
    </source>
</evidence>
<reference evidence="2" key="1">
    <citation type="submission" date="2021-03" db="EMBL/GenBank/DDBJ databases">
        <title>Ottowia sp. 27C isolated from the cloaca of a Giant Asian pond turtle (Heosemys grandis).</title>
        <authorList>
            <person name="Spergser J."/>
            <person name="Busse H.-J."/>
        </authorList>
    </citation>
    <scope>NUCLEOTIDE SEQUENCE</scope>
    <source>
        <strain evidence="2">27C</strain>
    </source>
</reference>
<evidence type="ECO:0000313" key="3">
    <source>
        <dbReference type="Proteomes" id="UP000663903"/>
    </source>
</evidence>
<dbReference type="KEGG" id="otd:J1M35_20105"/>
<dbReference type="InterPro" id="IPR012349">
    <property type="entry name" value="Split_barrel_FMN-bd"/>
</dbReference>
<dbReference type="Proteomes" id="UP000663903">
    <property type="component" value="Chromosome"/>
</dbReference>
<dbReference type="AlphaFoldDB" id="A0A975H3I7"/>
<dbReference type="InterPro" id="IPR052917">
    <property type="entry name" value="Stress-Dev_Protein"/>
</dbReference>
<evidence type="ECO:0000313" key="2">
    <source>
        <dbReference type="EMBL" id="QTD45286.1"/>
    </source>
</evidence>
<dbReference type="PANTHER" id="PTHR34818">
    <property type="entry name" value="PROTEIN BLI-3"/>
    <property type="match status" value="1"/>
</dbReference>
<protein>
    <submittedName>
        <fullName evidence="2">Pyridoxamine 5'-phosphate oxidase family protein</fullName>
    </submittedName>
</protein>
<dbReference type="InterPro" id="IPR038725">
    <property type="entry name" value="YdaG_split_barrel_FMN-bd"/>
</dbReference>
<name>A0A975H3I7_9BURK</name>
<feature type="domain" description="General stress protein FMN-binding split barrel" evidence="1">
    <location>
        <begin position="17"/>
        <end position="163"/>
    </location>
</feature>
<dbReference type="PANTHER" id="PTHR34818:SF1">
    <property type="entry name" value="PROTEIN BLI-3"/>
    <property type="match status" value="1"/>
</dbReference>